<dbReference type="Gene3D" id="2.60.40.10">
    <property type="entry name" value="Immunoglobulins"/>
    <property type="match status" value="3"/>
</dbReference>
<feature type="domain" description="PSI" evidence="7">
    <location>
        <begin position="179"/>
        <end position="228"/>
    </location>
</feature>
<evidence type="ECO:0000313" key="9">
    <source>
        <dbReference type="Proteomes" id="UP000695022"/>
    </source>
</evidence>
<dbReference type="Pfam" id="PF01833">
    <property type="entry name" value="TIG"/>
    <property type="match status" value="2"/>
</dbReference>
<organism evidence="9 10">
    <name type="scientific">Priapulus caudatus</name>
    <name type="common">Priapulid worm</name>
    <dbReference type="NCBI Taxonomy" id="37621"/>
    <lineage>
        <taxon>Eukaryota</taxon>
        <taxon>Metazoa</taxon>
        <taxon>Ecdysozoa</taxon>
        <taxon>Scalidophora</taxon>
        <taxon>Priapulida</taxon>
        <taxon>Priapulimorpha</taxon>
        <taxon>Priapulimorphida</taxon>
        <taxon>Priapulidae</taxon>
        <taxon>Priapulus</taxon>
    </lineage>
</organism>
<evidence type="ECO:0000256" key="5">
    <source>
        <dbReference type="SAM" id="Coils"/>
    </source>
</evidence>
<proteinExistence type="predicted"/>
<dbReference type="InterPro" id="IPR002165">
    <property type="entry name" value="Plexin_repeat"/>
</dbReference>
<dbReference type="InterPro" id="IPR016201">
    <property type="entry name" value="PSI"/>
</dbReference>
<keyword evidence="9" id="KW-1185">Reference proteome</keyword>
<keyword evidence="4" id="KW-0325">Glycoprotein</keyword>
<sequence length="727" mass="77749">LALDSGEKATEYAEVPVDEGSAVNSDFIIDAANEYLYVMTEHKLSKLRVETCEQYADCGQCVGSGDAHCGWCYSDINPRCTPRRECNTDWVYYRTGDCMLIKDVLPHSLQVTKKKTLTIHVENLRAHTAELQCVFYAGATYVLTAANRTAVDTIQCSTPDTRRLKAIPIPPVGRVSVYKCEKMGRQCGECLRTDAMYACGWCGGATCSTEKQCRPADWFSLSNDTICPNPTITSFSPSSGPIEGGTVVVIDGYNLGLAFDDVDPYVTVGASACDCGAHRDAYIPARRVVCTVGRSRGGVTRGHVRVAVRGDSRHVAESREQYAYVDPEVATVRPRRGPMSGGTTLTVEGRHLDAGSRVAVTLGGAAIGDAAGGVADSTGGATVSLGGAGSACEVVARNATHVVCVTAAAEVAGAATLTVTLDGASRGGGGGGGEELAFVYTDDPVVNATESAVSGREPGGVPSGGLEVFVRGENLDVVQHPQLLVAIDDEEYSHPCVVANDTMMTCKTPTFPQSKAPSGDKPRAVDYGFIMDGVTSLRNLSAVQFGKFHLYPDPVVHNFSEDGRIKLYKTDYLAISIDNACEICNRADFFEVRIGRRVCNVTSVAPNLINCVPPGEQPEPVAPPVGATRRDKRKHLPEVIVIVGGTRRYVIGYLEYDTERPVLPLWAAAAISGVGLALIVAIVVVVVKYCRKKRESKKVVRGMQQQMDQLELKVAAECKEGEEVRQG</sequence>
<dbReference type="InterPro" id="IPR036352">
    <property type="entry name" value="Semap_dom_sf"/>
</dbReference>
<reference evidence="10" key="1">
    <citation type="submission" date="2025-08" db="UniProtKB">
        <authorList>
            <consortium name="RefSeq"/>
        </authorList>
    </citation>
    <scope>IDENTIFICATION</scope>
</reference>
<evidence type="ECO:0000313" key="10">
    <source>
        <dbReference type="RefSeq" id="XP_014678000.1"/>
    </source>
</evidence>
<dbReference type="Pfam" id="PF01437">
    <property type="entry name" value="PSI"/>
    <property type="match status" value="1"/>
</dbReference>
<dbReference type="PANTHER" id="PTHR22625:SF70">
    <property type="entry name" value="PLEXIN A, ISOFORM A"/>
    <property type="match status" value="1"/>
</dbReference>
<evidence type="ECO:0000256" key="2">
    <source>
        <dbReference type="ARBA" id="ARBA00023136"/>
    </source>
</evidence>
<comment type="subcellular location">
    <subcellularLocation>
        <location evidence="1">Membrane</location>
    </subcellularLocation>
</comment>
<feature type="non-terminal residue" evidence="10">
    <location>
        <position position="1"/>
    </location>
</feature>
<dbReference type="InterPro" id="IPR013783">
    <property type="entry name" value="Ig-like_fold"/>
</dbReference>
<accession>A0ABM1F0M9</accession>
<keyword evidence="5" id="KW-0175">Coiled coil</keyword>
<dbReference type="Proteomes" id="UP000695022">
    <property type="component" value="Unplaced"/>
</dbReference>
<feature type="coiled-coil region" evidence="5">
    <location>
        <begin position="693"/>
        <end position="720"/>
    </location>
</feature>
<feature type="domain" description="IPT/TIG" evidence="8">
    <location>
        <begin position="326"/>
        <end position="441"/>
    </location>
</feature>
<dbReference type="InterPro" id="IPR014756">
    <property type="entry name" value="Ig_E-set"/>
</dbReference>
<evidence type="ECO:0000256" key="1">
    <source>
        <dbReference type="ARBA" id="ARBA00004370"/>
    </source>
</evidence>
<keyword evidence="3" id="KW-1015">Disulfide bond</keyword>
<keyword evidence="2 6" id="KW-0472">Membrane</keyword>
<keyword evidence="6" id="KW-0812">Transmembrane</keyword>
<gene>
    <name evidence="10" type="primary">LOC106817814</name>
</gene>
<evidence type="ECO:0000256" key="3">
    <source>
        <dbReference type="ARBA" id="ARBA00023157"/>
    </source>
</evidence>
<evidence type="ECO:0000256" key="6">
    <source>
        <dbReference type="SAM" id="Phobius"/>
    </source>
</evidence>
<dbReference type="SMART" id="SM00423">
    <property type="entry name" value="PSI"/>
    <property type="match status" value="2"/>
</dbReference>
<feature type="domain" description="IPT/TIG" evidence="8">
    <location>
        <begin position="229"/>
        <end position="325"/>
    </location>
</feature>
<dbReference type="Pfam" id="PF17960">
    <property type="entry name" value="TIG_plexin"/>
    <property type="match status" value="1"/>
</dbReference>
<evidence type="ECO:0000259" key="7">
    <source>
        <dbReference type="SMART" id="SM00423"/>
    </source>
</evidence>
<dbReference type="RefSeq" id="XP_014678000.1">
    <property type="nucleotide sequence ID" value="XM_014822514.1"/>
</dbReference>
<feature type="domain" description="IPT/TIG" evidence="8">
    <location>
        <begin position="443"/>
        <end position="543"/>
    </location>
</feature>
<dbReference type="InterPro" id="IPR002909">
    <property type="entry name" value="IPT_dom"/>
</dbReference>
<dbReference type="SMART" id="SM00429">
    <property type="entry name" value="IPT"/>
    <property type="match status" value="3"/>
</dbReference>
<feature type="domain" description="PSI" evidence="7">
    <location>
        <begin position="51"/>
        <end position="99"/>
    </location>
</feature>
<dbReference type="InterPro" id="IPR041019">
    <property type="entry name" value="TIG1_plexin"/>
</dbReference>
<evidence type="ECO:0000256" key="4">
    <source>
        <dbReference type="ARBA" id="ARBA00023180"/>
    </source>
</evidence>
<dbReference type="Gene3D" id="2.130.10.10">
    <property type="entry name" value="YVTN repeat-like/Quinoprotein amine dehydrogenase"/>
    <property type="match status" value="1"/>
</dbReference>
<dbReference type="InterPro" id="IPR015943">
    <property type="entry name" value="WD40/YVTN_repeat-like_dom_sf"/>
</dbReference>
<dbReference type="SUPFAM" id="SSF103575">
    <property type="entry name" value="Plexin repeat"/>
    <property type="match status" value="2"/>
</dbReference>
<keyword evidence="6" id="KW-1133">Transmembrane helix</keyword>
<dbReference type="PANTHER" id="PTHR22625">
    <property type="entry name" value="PLEXIN"/>
    <property type="match status" value="1"/>
</dbReference>
<dbReference type="SUPFAM" id="SSF81296">
    <property type="entry name" value="E set domains"/>
    <property type="match status" value="3"/>
</dbReference>
<evidence type="ECO:0000259" key="8">
    <source>
        <dbReference type="SMART" id="SM00429"/>
    </source>
</evidence>
<protein>
    <submittedName>
        <fullName evidence="10">Plexin-A3-like</fullName>
    </submittedName>
</protein>
<dbReference type="SUPFAM" id="SSF101912">
    <property type="entry name" value="Sema domain"/>
    <property type="match status" value="1"/>
</dbReference>
<dbReference type="GeneID" id="106817814"/>
<feature type="transmembrane region" description="Helical" evidence="6">
    <location>
        <begin position="665"/>
        <end position="687"/>
    </location>
</feature>
<dbReference type="InterPro" id="IPR031148">
    <property type="entry name" value="Plexin"/>
</dbReference>
<name>A0ABM1F0M9_PRICU</name>